<comment type="similarity">
    <text evidence="10 11">Belongs to the TRAFAC class myosin-kinesin ATPase superfamily. Kinesin family.</text>
</comment>
<dbReference type="InterPro" id="IPR019821">
    <property type="entry name" value="Kinesin_motor_CS"/>
</dbReference>
<keyword evidence="11" id="KW-0493">Microtubule</keyword>
<dbReference type="InterPro" id="IPR001752">
    <property type="entry name" value="Kinesin_motor_dom"/>
</dbReference>
<reference evidence="15" key="1">
    <citation type="submission" date="2025-08" db="UniProtKB">
        <authorList>
            <consortium name="RefSeq"/>
        </authorList>
    </citation>
    <scope>IDENTIFICATION</scope>
</reference>
<dbReference type="CDD" id="cd22709">
    <property type="entry name" value="FHA_KIF28P"/>
    <property type="match status" value="1"/>
</dbReference>
<gene>
    <name evidence="15" type="primary">LOC101363519</name>
</gene>
<dbReference type="GO" id="GO:0007018">
    <property type="term" value="P:microtubule-based movement"/>
    <property type="evidence" value="ECO:0007669"/>
    <property type="project" value="InterPro"/>
</dbReference>
<comment type="subcellular location">
    <subcellularLocation>
        <location evidence="1">Mitochondrion membrane</location>
        <topology evidence="1">Peripheral membrane protein</topology>
    </subcellularLocation>
</comment>
<keyword evidence="5" id="KW-0175">Coiled coil</keyword>
<dbReference type="SMART" id="SM00129">
    <property type="entry name" value="KISc"/>
    <property type="match status" value="1"/>
</dbReference>
<evidence type="ECO:0000256" key="7">
    <source>
        <dbReference type="ARBA" id="ARBA00023136"/>
    </source>
</evidence>
<dbReference type="AlphaFoldDB" id="A0A9B0GJF4"/>
<dbReference type="GO" id="GO:0003777">
    <property type="term" value="F:microtubule motor activity"/>
    <property type="evidence" value="ECO:0007669"/>
    <property type="project" value="InterPro"/>
</dbReference>
<keyword evidence="14" id="KW-1185">Reference proteome</keyword>
<evidence type="ECO:0000256" key="3">
    <source>
        <dbReference type="ARBA" id="ARBA00022741"/>
    </source>
</evidence>
<dbReference type="Pfam" id="PF00225">
    <property type="entry name" value="Kinesin"/>
    <property type="match status" value="1"/>
</dbReference>
<dbReference type="FunFam" id="2.60.200.20:FF:000034">
    <property type="entry name" value="kinesin-like protein KIF28P"/>
    <property type="match status" value="1"/>
</dbReference>
<keyword evidence="3 10" id="KW-0547">Nucleotide-binding</keyword>
<feature type="domain" description="Kinesin motor" evidence="13">
    <location>
        <begin position="11"/>
        <end position="359"/>
    </location>
</feature>
<evidence type="ECO:0000256" key="6">
    <source>
        <dbReference type="ARBA" id="ARBA00023128"/>
    </source>
</evidence>
<name>A0A9B0GJF4_ODORO</name>
<dbReference type="GO" id="GO:0005524">
    <property type="term" value="F:ATP binding"/>
    <property type="evidence" value="ECO:0007669"/>
    <property type="project" value="UniProtKB-UniRule"/>
</dbReference>
<evidence type="ECO:0000256" key="5">
    <source>
        <dbReference type="ARBA" id="ARBA00023054"/>
    </source>
</evidence>
<protein>
    <recommendedName>
        <fullName evidence="11">Kinesin-like protein</fullName>
    </recommendedName>
</protein>
<accession>A0A9B0GJF4</accession>
<evidence type="ECO:0000256" key="10">
    <source>
        <dbReference type="PROSITE-ProRule" id="PRU00283"/>
    </source>
</evidence>
<evidence type="ECO:0000256" key="1">
    <source>
        <dbReference type="ARBA" id="ARBA00004318"/>
    </source>
</evidence>
<evidence type="ECO:0000256" key="2">
    <source>
        <dbReference type="ARBA" id="ARBA00022448"/>
    </source>
</evidence>
<dbReference type="PROSITE" id="PS00411">
    <property type="entry name" value="KINESIN_MOTOR_1"/>
    <property type="match status" value="1"/>
</dbReference>
<keyword evidence="8 10" id="KW-0505">Motor protein</keyword>
<dbReference type="InterPro" id="IPR008984">
    <property type="entry name" value="SMAD_FHA_dom_sf"/>
</dbReference>
<evidence type="ECO:0000256" key="4">
    <source>
        <dbReference type="ARBA" id="ARBA00022840"/>
    </source>
</evidence>
<evidence type="ECO:0000259" key="13">
    <source>
        <dbReference type="PROSITE" id="PS50067"/>
    </source>
</evidence>
<keyword evidence="4 10" id="KW-0067">ATP-binding</keyword>
<keyword evidence="6" id="KW-0496">Mitochondrion</keyword>
<feature type="region of interest" description="Disordered" evidence="12">
    <location>
        <begin position="693"/>
        <end position="722"/>
    </location>
</feature>
<dbReference type="PANTHER" id="PTHR47117">
    <property type="entry name" value="STAR-RELATED LIPID TRANSFER PROTEIN 9"/>
    <property type="match status" value="1"/>
</dbReference>
<dbReference type="PROSITE" id="PS50067">
    <property type="entry name" value="KINESIN_MOTOR_2"/>
    <property type="match status" value="1"/>
</dbReference>
<sequence length="762" mass="84070">MMTAPLPSTDGVRVAVRVRPFSQREKTSGSKCVISMHSRTTTTIQDPKNPEHRKTFTFDLAYWSHDGFQKDQDGVFISADPSSQFASQKDVFHDLGRGILDSAWQGYNATLLAYGQTGSGKSYSMVGFGANKGITPNVCEELFQAIEKQEGNEEYQVTFSMLEIYNEQIRDLLSRTKKPGGLKVREDQQLGFYVDGLKSVPCENYAQIERLMEQGTKIRTTASTNMNASSSRSHMVITIQFKQVFLDSDLTKQSSINLVDLAGSERQKSSGSEGDRLKEGSRVNLSLTSLGNVISALADAATGKRVLHVPYRDSVLTKLLQPALGGNSRTTLIAAISPADICYEETLSTLRYAESGITWAERLLFCQLPASALQRGPGPECVFMFAHGRAKKIQNKAVVNTSMLMRESKAENNKVLLTRGNSRMAERPACLLAEPGPGPQTGQPTWAHQLEQAREEWHQQYLAIAQERQMTETFPHLLNVNEDPQLAGVLKYFIQAGSCDAGRAASNAILLQGLGISDKHASFTNLDGKVTVTPQSKCKVVINGVPIMTKTKLQHLDRIILGSNSAYLYIGFPSERGNEDLNRFDYDFFQLEQLQKDVPEQVASAQEHCAVFLGAAGRREGNADPSVLAVFQDYVKLMPLVAEANQMGEELEKGLRMELKVKNLVSSDSRGYDLQKEVMVKVTHQRTHEPVFRDEPRLLQGPPGGLLPPKSTAGVGKRAAGEGDHPSLDDLLYRAMSCSFPGFHTSVRSPKVVKIFWVKPAV</sequence>
<feature type="binding site" evidence="10">
    <location>
        <begin position="115"/>
        <end position="122"/>
    </location>
    <ligand>
        <name>ATP</name>
        <dbReference type="ChEBI" id="CHEBI:30616"/>
    </ligand>
</feature>
<proteinExistence type="inferred from homology"/>
<dbReference type="Gene3D" id="2.60.200.20">
    <property type="match status" value="1"/>
</dbReference>
<keyword evidence="2" id="KW-0813">Transport</keyword>
<evidence type="ECO:0000256" key="8">
    <source>
        <dbReference type="ARBA" id="ARBA00023175"/>
    </source>
</evidence>
<dbReference type="GO" id="GO:0008017">
    <property type="term" value="F:microtubule binding"/>
    <property type="evidence" value="ECO:0007669"/>
    <property type="project" value="InterPro"/>
</dbReference>
<dbReference type="InterPro" id="IPR027417">
    <property type="entry name" value="P-loop_NTPase"/>
</dbReference>
<dbReference type="SUPFAM" id="SSF49879">
    <property type="entry name" value="SMAD/FHA domain"/>
    <property type="match status" value="1"/>
</dbReference>
<dbReference type="GO" id="GO:0031966">
    <property type="term" value="C:mitochondrial membrane"/>
    <property type="evidence" value="ECO:0007669"/>
    <property type="project" value="UniProtKB-SubCell"/>
</dbReference>
<dbReference type="PRINTS" id="PR00380">
    <property type="entry name" value="KINESINHEAVY"/>
</dbReference>
<dbReference type="Proteomes" id="UP000245340">
    <property type="component" value="Unplaced"/>
</dbReference>
<evidence type="ECO:0000256" key="12">
    <source>
        <dbReference type="SAM" id="MobiDB-lite"/>
    </source>
</evidence>
<dbReference type="Gene3D" id="3.40.850.10">
    <property type="entry name" value="Kinesin motor domain"/>
    <property type="match status" value="1"/>
</dbReference>
<dbReference type="Pfam" id="PF00498">
    <property type="entry name" value="FHA"/>
    <property type="match status" value="1"/>
</dbReference>
<dbReference type="InterPro" id="IPR036961">
    <property type="entry name" value="Kinesin_motor_dom_sf"/>
</dbReference>
<dbReference type="FunFam" id="3.40.850.10:FF:000063">
    <property type="entry name" value="Kinesin-like protein"/>
    <property type="match status" value="1"/>
</dbReference>
<evidence type="ECO:0000313" key="15">
    <source>
        <dbReference type="RefSeq" id="XP_004400538.1"/>
    </source>
</evidence>
<comment type="function">
    <text evidence="9">Microtubule-dependent motor protein required for mitochondrion morphology and transport of mitochondria in neuronal cells.</text>
</comment>
<evidence type="ECO:0000313" key="14">
    <source>
        <dbReference type="Proteomes" id="UP000245340"/>
    </source>
</evidence>
<dbReference type="InterPro" id="IPR000253">
    <property type="entry name" value="FHA_dom"/>
</dbReference>
<dbReference type="GO" id="GO:0005874">
    <property type="term" value="C:microtubule"/>
    <property type="evidence" value="ECO:0007669"/>
    <property type="project" value="UniProtKB-KW"/>
</dbReference>
<evidence type="ECO:0000256" key="11">
    <source>
        <dbReference type="RuleBase" id="RU000394"/>
    </source>
</evidence>
<organism evidence="14 15">
    <name type="scientific">Odobenus rosmarus divergens</name>
    <name type="common">Pacific walrus</name>
    <dbReference type="NCBI Taxonomy" id="9708"/>
    <lineage>
        <taxon>Eukaryota</taxon>
        <taxon>Metazoa</taxon>
        <taxon>Chordata</taxon>
        <taxon>Craniata</taxon>
        <taxon>Vertebrata</taxon>
        <taxon>Euteleostomi</taxon>
        <taxon>Mammalia</taxon>
        <taxon>Eutheria</taxon>
        <taxon>Laurasiatheria</taxon>
        <taxon>Carnivora</taxon>
        <taxon>Caniformia</taxon>
        <taxon>Pinnipedia</taxon>
        <taxon>Odobenidae</taxon>
        <taxon>Odobenus</taxon>
    </lineage>
</organism>
<keyword evidence="7" id="KW-0472">Membrane</keyword>
<dbReference type="SUPFAM" id="SSF52540">
    <property type="entry name" value="P-loop containing nucleoside triphosphate hydrolases"/>
    <property type="match status" value="1"/>
</dbReference>
<evidence type="ECO:0000256" key="9">
    <source>
        <dbReference type="ARBA" id="ARBA00054688"/>
    </source>
</evidence>
<dbReference type="RefSeq" id="XP_004400538.1">
    <property type="nucleotide sequence ID" value="XM_004400481.1"/>
</dbReference>